<evidence type="ECO:0000313" key="4">
    <source>
        <dbReference type="Proteomes" id="UP001589703"/>
    </source>
</evidence>
<protein>
    <submittedName>
        <fullName evidence="3">Cytochrome P450</fullName>
    </submittedName>
</protein>
<dbReference type="PRINTS" id="PR00359">
    <property type="entry name" value="BP450"/>
</dbReference>
<feature type="compositionally biased region" description="Low complexity" evidence="2">
    <location>
        <begin position="1"/>
        <end position="10"/>
    </location>
</feature>
<dbReference type="InterPro" id="IPR001128">
    <property type="entry name" value="Cyt_P450"/>
</dbReference>
<dbReference type="Proteomes" id="UP001589703">
    <property type="component" value="Unassembled WGS sequence"/>
</dbReference>
<dbReference type="Pfam" id="PF00067">
    <property type="entry name" value="p450"/>
    <property type="match status" value="1"/>
</dbReference>
<dbReference type="SUPFAM" id="SSF48264">
    <property type="entry name" value="Cytochrome P450"/>
    <property type="match status" value="1"/>
</dbReference>
<name>A0ABV5V7X0_9ACTN</name>
<feature type="region of interest" description="Disordered" evidence="2">
    <location>
        <begin position="75"/>
        <end position="100"/>
    </location>
</feature>
<dbReference type="InterPro" id="IPR036396">
    <property type="entry name" value="Cyt_P450_sf"/>
</dbReference>
<comment type="similarity">
    <text evidence="1">Belongs to the cytochrome P450 family.</text>
</comment>
<reference evidence="3 4" key="1">
    <citation type="submission" date="2024-09" db="EMBL/GenBank/DDBJ databases">
        <authorList>
            <person name="Sun Q."/>
            <person name="Mori K."/>
        </authorList>
    </citation>
    <scope>NUCLEOTIDE SEQUENCE [LARGE SCALE GENOMIC DNA]</scope>
    <source>
        <strain evidence="3 4">JCM 10918</strain>
    </source>
</reference>
<feature type="region of interest" description="Disordered" evidence="2">
    <location>
        <begin position="381"/>
        <end position="403"/>
    </location>
</feature>
<keyword evidence="4" id="KW-1185">Reference proteome</keyword>
<dbReference type="EMBL" id="JBHMAR010000001">
    <property type="protein sequence ID" value="MFB9733908.1"/>
    <property type="molecule type" value="Genomic_DNA"/>
</dbReference>
<evidence type="ECO:0000313" key="3">
    <source>
        <dbReference type="EMBL" id="MFB9733908.1"/>
    </source>
</evidence>
<gene>
    <name evidence="3" type="ORF">ACFFRO_01885</name>
</gene>
<evidence type="ECO:0000256" key="2">
    <source>
        <dbReference type="SAM" id="MobiDB-lite"/>
    </source>
</evidence>
<dbReference type="Gene3D" id="1.10.630.10">
    <property type="entry name" value="Cytochrome P450"/>
    <property type="match status" value="1"/>
</dbReference>
<dbReference type="InterPro" id="IPR002397">
    <property type="entry name" value="Cyt_P450_B"/>
</dbReference>
<proteinExistence type="inferred from homology"/>
<accession>A0ABV5V7X0</accession>
<sequence length="403" mass="43328">MTEETTTTLTGQGPPVPGSAACAPDGTEADPVPAEPIHVGPLTRIRLPHGEGVAWLATRYEDVRLITGDPRFSRAEVTDRRASGPHAGPRPGSLAWADPPEHDRLSKQVAGAFSAAAMKRMRPRARRVLGALVDGLLADGPPADLLTRVLEPFPVIVVSEVMGVPVADREQVHSWARRILAPDGPAGEEAERRLYDWIAQTIRGRAHSTGDDVYSLLGAAVSRGEIDEEEAAGLAGPLQLAGETVTGFCGRMFLLLLTRPELMERARDAERRGPLLDELLRYVPHRGGTGPARVALDDVDVHGVRVARGDRVYVSYPAACRDPAVFPDPDRVYPARAPNPHLAFGNGPHSCTGALLARMQTDLLVDTLPRRLPGLRLAVPPDEIPRRDGTAGGGPRALPCRWD</sequence>
<evidence type="ECO:0000256" key="1">
    <source>
        <dbReference type="ARBA" id="ARBA00010617"/>
    </source>
</evidence>
<comment type="caution">
    <text evidence="3">The sequence shown here is derived from an EMBL/GenBank/DDBJ whole genome shotgun (WGS) entry which is preliminary data.</text>
</comment>
<dbReference type="RefSeq" id="WP_247470045.1">
    <property type="nucleotide sequence ID" value="NZ_JBHMAR010000001.1"/>
</dbReference>
<dbReference type="PANTHER" id="PTHR46696:SF1">
    <property type="entry name" value="CYTOCHROME P450 YJIB-RELATED"/>
    <property type="match status" value="1"/>
</dbReference>
<feature type="region of interest" description="Disordered" evidence="2">
    <location>
        <begin position="1"/>
        <end position="34"/>
    </location>
</feature>
<dbReference type="PANTHER" id="PTHR46696">
    <property type="entry name" value="P450, PUTATIVE (EUROFUNG)-RELATED"/>
    <property type="match status" value="1"/>
</dbReference>
<organism evidence="3 4">
    <name type="scientific">Streptomyces thermocoprophilus</name>
    <dbReference type="NCBI Taxonomy" id="78356"/>
    <lineage>
        <taxon>Bacteria</taxon>
        <taxon>Bacillati</taxon>
        <taxon>Actinomycetota</taxon>
        <taxon>Actinomycetes</taxon>
        <taxon>Kitasatosporales</taxon>
        <taxon>Streptomycetaceae</taxon>
        <taxon>Streptomyces</taxon>
    </lineage>
</organism>